<dbReference type="AlphaFoldDB" id="A0AA39TA90"/>
<comment type="caution">
    <text evidence="1">The sequence shown here is derived from an EMBL/GenBank/DDBJ whole genome shotgun (WGS) entry which is preliminary data.</text>
</comment>
<sequence length="120" mass="13460">QPSRTMLPVELYNLIIDHLHDSKPSLLACSLVCRAWVPECRFHLFYKVILGPDTADPFSQLLESPHATIASAHTSELYVAQNSVRSEHELLLLENLGILSRCPADVFGHVKKLSVTRVGW</sequence>
<dbReference type="InterPro" id="IPR036047">
    <property type="entry name" value="F-box-like_dom_sf"/>
</dbReference>
<evidence type="ECO:0000313" key="1">
    <source>
        <dbReference type="EMBL" id="KAK0475616.1"/>
    </source>
</evidence>
<feature type="non-terminal residue" evidence="1">
    <location>
        <position position="120"/>
    </location>
</feature>
<keyword evidence="2" id="KW-1185">Reference proteome</keyword>
<accession>A0AA39TA90</accession>
<reference evidence="1" key="1">
    <citation type="submission" date="2023-06" db="EMBL/GenBank/DDBJ databases">
        <authorList>
            <consortium name="Lawrence Berkeley National Laboratory"/>
            <person name="Ahrendt S."/>
            <person name="Sahu N."/>
            <person name="Indic B."/>
            <person name="Wong-Bajracharya J."/>
            <person name="Merenyi Z."/>
            <person name="Ke H.-M."/>
            <person name="Monk M."/>
            <person name="Kocsube S."/>
            <person name="Drula E."/>
            <person name="Lipzen A."/>
            <person name="Balint B."/>
            <person name="Henrissat B."/>
            <person name="Andreopoulos B."/>
            <person name="Martin F.M."/>
            <person name="Harder C.B."/>
            <person name="Rigling D."/>
            <person name="Ford K.L."/>
            <person name="Foster G.D."/>
            <person name="Pangilinan J."/>
            <person name="Papanicolaou A."/>
            <person name="Barry K."/>
            <person name="LaButti K."/>
            <person name="Viragh M."/>
            <person name="Koriabine M."/>
            <person name="Yan M."/>
            <person name="Riley R."/>
            <person name="Champramary S."/>
            <person name="Plett K.L."/>
            <person name="Tsai I.J."/>
            <person name="Slot J."/>
            <person name="Sipos G."/>
            <person name="Plett J."/>
            <person name="Nagy L.G."/>
            <person name="Grigoriev I.V."/>
        </authorList>
    </citation>
    <scope>NUCLEOTIDE SEQUENCE</scope>
    <source>
        <strain evidence="1">HWK02</strain>
    </source>
</reference>
<dbReference type="SUPFAM" id="SSF81383">
    <property type="entry name" value="F-box domain"/>
    <property type="match status" value="1"/>
</dbReference>
<protein>
    <recommendedName>
        <fullName evidence="3">F-box domain-containing protein</fullName>
    </recommendedName>
</protein>
<organism evidence="1 2">
    <name type="scientific">Armillaria luteobubalina</name>
    <dbReference type="NCBI Taxonomy" id="153913"/>
    <lineage>
        <taxon>Eukaryota</taxon>
        <taxon>Fungi</taxon>
        <taxon>Dikarya</taxon>
        <taxon>Basidiomycota</taxon>
        <taxon>Agaricomycotina</taxon>
        <taxon>Agaricomycetes</taxon>
        <taxon>Agaricomycetidae</taxon>
        <taxon>Agaricales</taxon>
        <taxon>Marasmiineae</taxon>
        <taxon>Physalacriaceae</taxon>
        <taxon>Armillaria</taxon>
    </lineage>
</organism>
<proteinExistence type="predicted"/>
<evidence type="ECO:0000313" key="2">
    <source>
        <dbReference type="Proteomes" id="UP001175228"/>
    </source>
</evidence>
<dbReference type="EMBL" id="JAUEPU010000148">
    <property type="protein sequence ID" value="KAK0475616.1"/>
    <property type="molecule type" value="Genomic_DNA"/>
</dbReference>
<dbReference type="Proteomes" id="UP001175228">
    <property type="component" value="Unassembled WGS sequence"/>
</dbReference>
<feature type="non-terminal residue" evidence="1">
    <location>
        <position position="1"/>
    </location>
</feature>
<evidence type="ECO:0008006" key="3">
    <source>
        <dbReference type="Google" id="ProtNLM"/>
    </source>
</evidence>
<name>A0AA39TA90_9AGAR</name>
<gene>
    <name evidence="1" type="ORF">EDD18DRAFT_1056690</name>
</gene>